<dbReference type="GO" id="GO:0042121">
    <property type="term" value="P:alginic acid biosynthetic process"/>
    <property type="evidence" value="ECO:0007669"/>
    <property type="project" value="UniProtKB-KW"/>
</dbReference>
<comment type="pathway">
    <text evidence="2">Glycan biosynthesis; alginate biosynthesis.</text>
</comment>
<gene>
    <name evidence="10" type="ORF">GCM10017591_08960</name>
</gene>
<evidence type="ECO:0000313" key="10">
    <source>
        <dbReference type="EMBL" id="GLJ94834.1"/>
    </source>
</evidence>
<keyword evidence="8" id="KW-1133">Transmembrane helix</keyword>
<evidence type="ECO:0000256" key="2">
    <source>
        <dbReference type="ARBA" id="ARBA00005182"/>
    </source>
</evidence>
<evidence type="ECO:0000256" key="3">
    <source>
        <dbReference type="ARBA" id="ARBA00022679"/>
    </source>
</evidence>
<dbReference type="RefSeq" id="WP_204964309.1">
    <property type="nucleotide sequence ID" value="NZ_BAAAUR010000004.1"/>
</dbReference>
<reference evidence="10" key="2">
    <citation type="submission" date="2023-01" db="EMBL/GenBank/DDBJ databases">
        <authorList>
            <person name="Sun Q."/>
            <person name="Evtushenko L."/>
        </authorList>
    </citation>
    <scope>NUCLEOTIDE SEQUENCE</scope>
    <source>
        <strain evidence="10">VKM Ac-1940</strain>
    </source>
</reference>
<dbReference type="GO" id="GO:0016740">
    <property type="term" value="F:transferase activity"/>
    <property type="evidence" value="ECO:0007669"/>
    <property type="project" value="UniProtKB-KW"/>
</dbReference>
<accession>A0A9W6HL85</accession>
<evidence type="ECO:0000256" key="7">
    <source>
        <dbReference type="SAM" id="MobiDB-lite"/>
    </source>
</evidence>
<dbReference type="EMBL" id="BSER01000007">
    <property type="protein sequence ID" value="GLJ94834.1"/>
    <property type="molecule type" value="Genomic_DNA"/>
</dbReference>
<feature type="region of interest" description="Disordered" evidence="7">
    <location>
        <begin position="293"/>
        <end position="312"/>
    </location>
</feature>
<keyword evidence="8" id="KW-0812">Transmembrane</keyword>
<evidence type="ECO:0000256" key="5">
    <source>
        <dbReference type="ARBA" id="ARBA00022764"/>
    </source>
</evidence>
<keyword evidence="4" id="KW-0732">Signal</keyword>
<protein>
    <recommendedName>
        <fullName evidence="9">AlgX/AlgJ SGNH hydrolase-like domain-containing protein</fullName>
    </recommendedName>
</protein>
<dbReference type="GO" id="GO:0042597">
    <property type="term" value="C:periplasmic space"/>
    <property type="evidence" value="ECO:0007669"/>
    <property type="project" value="UniProtKB-SubCell"/>
</dbReference>
<dbReference type="AlphaFoldDB" id="A0A9W6HL85"/>
<evidence type="ECO:0000313" key="11">
    <source>
        <dbReference type="Proteomes" id="UP001142291"/>
    </source>
</evidence>
<reference evidence="10" key="1">
    <citation type="journal article" date="2014" name="Int. J. Syst. Evol. Microbiol.">
        <title>Complete genome sequence of Corynebacterium casei LMG S-19264T (=DSM 44701T), isolated from a smear-ripened cheese.</title>
        <authorList>
            <consortium name="US DOE Joint Genome Institute (JGI-PGF)"/>
            <person name="Walter F."/>
            <person name="Albersmeier A."/>
            <person name="Kalinowski J."/>
            <person name="Ruckert C."/>
        </authorList>
    </citation>
    <scope>NUCLEOTIDE SEQUENCE</scope>
    <source>
        <strain evidence="10">VKM Ac-1940</strain>
    </source>
</reference>
<proteinExistence type="predicted"/>
<evidence type="ECO:0000256" key="6">
    <source>
        <dbReference type="ARBA" id="ARBA00022841"/>
    </source>
</evidence>
<evidence type="ECO:0000259" key="9">
    <source>
        <dbReference type="Pfam" id="PF16822"/>
    </source>
</evidence>
<dbReference type="Proteomes" id="UP001142291">
    <property type="component" value="Unassembled WGS sequence"/>
</dbReference>
<evidence type="ECO:0000256" key="8">
    <source>
        <dbReference type="SAM" id="Phobius"/>
    </source>
</evidence>
<evidence type="ECO:0000256" key="4">
    <source>
        <dbReference type="ARBA" id="ARBA00022729"/>
    </source>
</evidence>
<keyword evidence="6" id="KW-0016">Alginate biosynthesis</keyword>
<feature type="compositionally biased region" description="Polar residues" evidence="7">
    <location>
        <begin position="293"/>
        <end position="305"/>
    </location>
</feature>
<comment type="subcellular location">
    <subcellularLocation>
        <location evidence="1">Periplasm</location>
    </subcellularLocation>
</comment>
<feature type="domain" description="AlgX/AlgJ SGNH hydrolase-like" evidence="9">
    <location>
        <begin position="107"/>
        <end position="239"/>
    </location>
</feature>
<keyword evidence="3" id="KW-0808">Transferase</keyword>
<name>A0A9W6HL85_9MICO</name>
<sequence length="401" mass="43171">MSASGGGDVVHGAGAPTPRWWKPFRDVPLVVLAVLSLVAALVGWYTQASLDRAASQIAPVTPTATPDAVAQVCRPAVTPPGDEPWIDRRDESESVWKDHAAELGDPVVRGQDGWAFYNDQVEQNFSQAVGRRLLTASQVTAWHDYFRKLAGALAAQGIELSIQITPSASSVYPEKLPEWAAALRGSTPLDQLLAASPDLPIVDFRHDLREAAQHDAVFTPVNSHWTDWGGYVGWQTYARCHAVTYPGAAPIVVPPVDGVRTGGIYNEYASSGVPDAEPAWDAPRFSQQLAPVTVTDGSSATSTSEGGKAVDLSKLPASTETAGAWSTQKALILRDSMGNALSGLWAQQYAQTWQIQHRYDDWSNPPNYRSLVEQDHPDVVIVQLAERHLVNAPAVGVGPGY</sequence>
<organism evidence="10 11">
    <name type="scientific">Microbacterium dextranolyticum</name>
    <dbReference type="NCBI Taxonomy" id="36806"/>
    <lineage>
        <taxon>Bacteria</taxon>
        <taxon>Bacillati</taxon>
        <taxon>Actinomycetota</taxon>
        <taxon>Actinomycetes</taxon>
        <taxon>Micrococcales</taxon>
        <taxon>Microbacteriaceae</taxon>
        <taxon>Microbacterium</taxon>
    </lineage>
</organism>
<keyword evidence="8" id="KW-0472">Membrane</keyword>
<feature type="transmembrane region" description="Helical" evidence="8">
    <location>
        <begin position="27"/>
        <end position="46"/>
    </location>
</feature>
<dbReference type="InterPro" id="IPR031811">
    <property type="entry name" value="ALGX/ALGJ_SGNH-like"/>
</dbReference>
<keyword evidence="11" id="KW-1185">Reference proteome</keyword>
<dbReference type="Pfam" id="PF16822">
    <property type="entry name" value="ALGX"/>
    <property type="match status" value="1"/>
</dbReference>
<comment type="caution">
    <text evidence="10">The sequence shown here is derived from an EMBL/GenBank/DDBJ whole genome shotgun (WGS) entry which is preliminary data.</text>
</comment>
<evidence type="ECO:0000256" key="1">
    <source>
        <dbReference type="ARBA" id="ARBA00004418"/>
    </source>
</evidence>
<keyword evidence="5" id="KW-0574">Periplasm</keyword>